<evidence type="ECO:0000256" key="7">
    <source>
        <dbReference type="ARBA" id="ARBA00023211"/>
    </source>
</evidence>
<dbReference type="OrthoDB" id="9802323at2"/>
<dbReference type="GO" id="GO:0170057">
    <property type="term" value="F:RNA ligase (GTP) activity"/>
    <property type="evidence" value="ECO:0007669"/>
    <property type="project" value="UniProtKB-EC"/>
</dbReference>
<dbReference type="GO" id="GO:0003909">
    <property type="term" value="F:DNA ligase activity"/>
    <property type="evidence" value="ECO:0007669"/>
    <property type="project" value="TreeGrafter"/>
</dbReference>
<keyword evidence="5" id="KW-0692">RNA repair</keyword>
<dbReference type="GO" id="GO:0006281">
    <property type="term" value="P:DNA repair"/>
    <property type="evidence" value="ECO:0007669"/>
    <property type="project" value="TreeGrafter"/>
</dbReference>
<feature type="binding site" evidence="11">
    <location>
        <position position="67"/>
    </location>
    <ligand>
        <name>Mn(2+)</name>
        <dbReference type="ChEBI" id="CHEBI:29035"/>
        <label>1</label>
    </ligand>
</feature>
<organism evidence="12 13">
    <name type="scientific">Paenibacillus thalictri</name>
    <dbReference type="NCBI Taxonomy" id="2527873"/>
    <lineage>
        <taxon>Bacteria</taxon>
        <taxon>Bacillati</taxon>
        <taxon>Bacillota</taxon>
        <taxon>Bacilli</taxon>
        <taxon>Bacillales</taxon>
        <taxon>Paenibacillaceae</taxon>
        <taxon>Paenibacillus</taxon>
    </lineage>
</organism>
<dbReference type="GO" id="GO:0006396">
    <property type="term" value="P:RNA processing"/>
    <property type="evidence" value="ECO:0007669"/>
    <property type="project" value="InterPro"/>
</dbReference>
<dbReference type="GO" id="GO:0030145">
    <property type="term" value="F:manganese ion binding"/>
    <property type="evidence" value="ECO:0007669"/>
    <property type="project" value="TreeGrafter"/>
</dbReference>
<dbReference type="Proteomes" id="UP000293142">
    <property type="component" value="Unassembled WGS sequence"/>
</dbReference>
<evidence type="ECO:0000256" key="9">
    <source>
        <dbReference type="PIRSR" id="PIRSR601233-1"/>
    </source>
</evidence>
<keyword evidence="4 10" id="KW-0547">Nucleotide-binding</keyword>
<dbReference type="GO" id="GO:0005525">
    <property type="term" value="F:GTP binding"/>
    <property type="evidence" value="ECO:0007669"/>
    <property type="project" value="UniProtKB-KW"/>
</dbReference>
<comment type="caution">
    <text evidence="12">The sequence shown here is derived from an EMBL/GenBank/DDBJ whole genome shotgun (WGS) entry which is preliminary data.</text>
</comment>
<dbReference type="InterPro" id="IPR036025">
    <property type="entry name" value="RtcB-like_sf"/>
</dbReference>
<evidence type="ECO:0000256" key="3">
    <source>
        <dbReference type="ARBA" id="ARBA00022723"/>
    </source>
</evidence>
<gene>
    <name evidence="12" type="ORF">EYB31_06220</name>
</gene>
<feature type="binding site" evidence="11">
    <location>
        <position position="256"/>
    </location>
    <ligand>
        <name>Mn(2+)</name>
        <dbReference type="ChEBI" id="CHEBI:29035"/>
        <label>2</label>
    </ligand>
</feature>
<proteinExistence type="predicted"/>
<keyword evidence="7 11" id="KW-0464">Manganese</keyword>
<evidence type="ECO:0000256" key="4">
    <source>
        <dbReference type="ARBA" id="ARBA00022741"/>
    </source>
</evidence>
<feature type="binding site" evidence="10">
    <location>
        <begin position="256"/>
        <end position="257"/>
    </location>
    <ligand>
        <name>GMP</name>
        <dbReference type="ChEBI" id="CHEBI:58115"/>
    </ligand>
</feature>
<protein>
    <recommendedName>
        <fullName evidence="1">3'-phosphate/5'-hydroxy nucleic acid ligase</fullName>
        <ecNumber evidence="1">6.5.1.8</ecNumber>
    </recommendedName>
</protein>
<dbReference type="Pfam" id="PF01139">
    <property type="entry name" value="RtcB"/>
    <property type="match status" value="1"/>
</dbReference>
<comment type="catalytic activity">
    <reaction evidence="8">
        <text>a 3'-end 3'-phospho-ribonucleotide-RNA + a 5'-end dephospho-ribonucleoside-RNA + GTP = a ribonucleotidyl-ribonucleotide-RNA + GMP + diphosphate</text>
        <dbReference type="Rhea" id="RHEA:68076"/>
        <dbReference type="Rhea" id="RHEA-COMP:10463"/>
        <dbReference type="Rhea" id="RHEA-COMP:13936"/>
        <dbReference type="Rhea" id="RHEA-COMP:17355"/>
        <dbReference type="ChEBI" id="CHEBI:33019"/>
        <dbReference type="ChEBI" id="CHEBI:37565"/>
        <dbReference type="ChEBI" id="CHEBI:58115"/>
        <dbReference type="ChEBI" id="CHEBI:83062"/>
        <dbReference type="ChEBI" id="CHEBI:138284"/>
        <dbReference type="ChEBI" id="CHEBI:173118"/>
        <dbReference type="EC" id="6.5.1.8"/>
    </reaction>
</comment>
<keyword evidence="3 11" id="KW-0479">Metal-binding</keyword>
<dbReference type="InterPro" id="IPR052915">
    <property type="entry name" value="RtcB-like"/>
</dbReference>
<feature type="binding site" evidence="10">
    <location>
        <begin position="315"/>
        <end position="318"/>
    </location>
    <ligand>
        <name>GMP</name>
        <dbReference type="ChEBI" id="CHEBI:58115"/>
    </ligand>
</feature>
<keyword evidence="13" id="KW-1185">Reference proteome</keyword>
<dbReference type="EMBL" id="SIRE01000004">
    <property type="protein sequence ID" value="TBL80814.1"/>
    <property type="molecule type" value="Genomic_DNA"/>
</dbReference>
<comment type="cofactor">
    <cofactor evidence="11">
        <name>Mn(2+)</name>
        <dbReference type="ChEBI" id="CHEBI:29035"/>
    </cofactor>
    <text evidence="11">Binds 2 manganese ions per subunit.</text>
</comment>
<dbReference type="PANTHER" id="PTHR43749">
    <property type="entry name" value="RNA-SPLICING LIGASE RTCB"/>
    <property type="match status" value="1"/>
</dbReference>
<evidence type="ECO:0000313" key="12">
    <source>
        <dbReference type="EMBL" id="TBL80814.1"/>
    </source>
</evidence>
<evidence type="ECO:0000256" key="6">
    <source>
        <dbReference type="ARBA" id="ARBA00023134"/>
    </source>
</evidence>
<accession>A0A4Q9DUW5</accession>
<reference evidence="12 13" key="1">
    <citation type="submission" date="2019-02" db="EMBL/GenBank/DDBJ databases">
        <title>Paenibacillus sp. nov., isolated from surface-sterilized tissue of Thalictrum simplex L.</title>
        <authorList>
            <person name="Tuo L."/>
        </authorList>
    </citation>
    <scope>NUCLEOTIDE SEQUENCE [LARGE SCALE GENOMIC DNA]</scope>
    <source>
        <strain evidence="12 13">N2SHLJ1</strain>
    </source>
</reference>
<feature type="binding site" evidence="11">
    <location>
        <position position="169"/>
    </location>
    <ligand>
        <name>Mn(2+)</name>
        <dbReference type="ChEBI" id="CHEBI:29035"/>
        <label>2</label>
    </ligand>
</feature>
<evidence type="ECO:0000313" key="13">
    <source>
        <dbReference type="Proteomes" id="UP000293142"/>
    </source>
</evidence>
<evidence type="ECO:0000256" key="11">
    <source>
        <dbReference type="PIRSR" id="PIRSR601233-3"/>
    </source>
</evidence>
<feature type="binding site" evidence="10">
    <location>
        <position position="295"/>
    </location>
    <ligand>
        <name>GMP</name>
        <dbReference type="ChEBI" id="CHEBI:58115"/>
    </ligand>
</feature>
<evidence type="ECO:0000256" key="5">
    <source>
        <dbReference type="ARBA" id="ARBA00022800"/>
    </source>
</evidence>
<feature type="binding site" evidence="10">
    <location>
        <begin position="288"/>
        <end position="291"/>
    </location>
    <ligand>
        <name>GMP</name>
        <dbReference type="ChEBI" id="CHEBI:58115"/>
    </ligand>
</feature>
<dbReference type="PANTHER" id="PTHR43749:SF2">
    <property type="entry name" value="RNA-SPLICING LIGASE RTCB"/>
    <property type="match status" value="1"/>
</dbReference>
<dbReference type="RefSeq" id="WP_131012416.1">
    <property type="nucleotide sequence ID" value="NZ_SIRE01000004.1"/>
</dbReference>
<evidence type="ECO:0000256" key="2">
    <source>
        <dbReference type="ARBA" id="ARBA00022598"/>
    </source>
</evidence>
<sequence>MAYQVIDGVRVWGKPDEGALVQAKMCAETGNVVQSLLMADHHKGYSQPIGGVVVYDGQISPSGVGYDIACGNKAVRTHLRLEDVKPHISRLMDEIARKISFGIGRVNSEKVDHDLFDDPDWAVYSAVGKQEHDKLKTLARDQLGTVGSGNHFVDVFAEESTGCIWVGNHFGSRGFGHKTASGFLNLAAGREFLGNAPGEKMDQPPVLFDLNSELGDMYNRAMKLAGRYAYAGRDYVIRQVLAILGTTADFEVHNHHNFAWIEQHEGKETVVVRKGATPSAPGQIGFIGGSMGDISVIVKGKDTEENRDACYSTVHGAGRIMSRTQAAGKMNWKTRSRSGGQIPAAQMLEAVRDFGVELRGAGTDESPFVYRKLQDVLDAHAETIEVLHVLKPIGVCMAGADEFDPYKD</sequence>
<dbReference type="GO" id="GO:0042245">
    <property type="term" value="P:RNA repair"/>
    <property type="evidence" value="ECO:0007669"/>
    <property type="project" value="UniProtKB-KW"/>
</dbReference>
<evidence type="ECO:0000256" key="10">
    <source>
        <dbReference type="PIRSR" id="PIRSR601233-2"/>
    </source>
</evidence>
<dbReference type="EC" id="6.5.1.8" evidence="1"/>
<keyword evidence="6 10" id="KW-0342">GTP-binding</keyword>
<name>A0A4Q9DUW5_9BACL</name>
<dbReference type="SUPFAM" id="SSF103365">
    <property type="entry name" value="Hypothetical protein PH1602"/>
    <property type="match status" value="1"/>
</dbReference>
<feature type="binding site" evidence="11">
    <location>
        <position position="151"/>
    </location>
    <ligand>
        <name>Mn(2+)</name>
        <dbReference type="ChEBI" id="CHEBI:29035"/>
        <label>1</label>
    </ligand>
</feature>
<dbReference type="InterPro" id="IPR001233">
    <property type="entry name" value="RtcB"/>
</dbReference>
<evidence type="ECO:0000256" key="1">
    <source>
        <dbReference type="ARBA" id="ARBA00012726"/>
    </source>
</evidence>
<dbReference type="AlphaFoldDB" id="A0A4Q9DUW5"/>
<keyword evidence="2" id="KW-0436">Ligase</keyword>
<dbReference type="Gene3D" id="3.90.1860.10">
    <property type="entry name" value="tRNA-splicing ligase RtcB"/>
    <property type="match status" value="1"/>
</dbReference>
<feature type="active site" description="GMP-histidine intermediate" evidence="9">
    <location>
        <position position="315"/>
    </location>
</feature>
<evidence type="ECO:0000256" key="8">
    <source>
        <dbReference type="ARBA" id="ARBA00047746"/>
    </source>
</evidence>